<gene>
    <name evidence="2" type="ORF">ABID08_006771</name>
</gene>
<dbReference type="SUPFAM" id="SSF51395">
    <property type="entry name" value="FMN-linked oxidoreductases"/>
    <property type="match status" value="1"/>
</dbReference>
<proteinExistence type="predicted"/>
<dbReference type="CDD" id="cd02933">
    <property type="entry name" value="OYE_like_FMN"/>
    <property type="match status" value="1"/>
</dbReference>
<dbReference type="PANTHER" id="PTHR22893:SF91">
    <property type="entry name" value="NADPH DEHYDROGENASE 2-RELATED"/>
    <property type="match status" value="1"/>
</dbReference>
<accession>A0ABV2MSD6</accession>
<dbReference type="Gene3D" id="3.20.20.70">
    <property type="entry name" value="Aldolase class I"/>
    <property type="match status" value="1"/>
</dbReference>
<reference evidence="2 3" key="1">
    <citation type="submission" date="2024-06" db="EMBL/GenBank/DDBJ databases">
        <title>Genomic Encyclopedia of Type Strains, Phase IV (KMG-IV): sequencing the most valuable type-strain genomes for metagenomic binning, comparative biology and taxonomic classification.</title>
        <authorList>
            <person name="Goeker M."/>
        </authorList>
    </citation>
    <scope>NUCLEOTIDE SEQUENCE [LARGE SCALE GENOMIC DNA]</scope>
    <source>
        <strain evidence="2 3">DSM 29288</strain>
    </source>
</reference>
<dbReference type="Pfam" id="PF00724">
    <property type="entry name" value="Oxidored_FMN"/>
    <property type="match status" value="1"/>
</dbReference>
<name>A0ABV2MSD6_9HYPH</name>
<dbReference type="InterPro" id="IPR001155">
    <property type="entry name" value="OxRdtase_FMN_N"/>
</dbReference>
<dbReference type="Proteomes" id="UP001549077">
    <property type="component" value="Unassembled WGS sequence"/>
</dbReference>
<protein>
    <submittedName>
        <fullName evidence="2">N-ethylmaleimide reductase</fullName>
        <ecNumber evidence="2">1.-.-.-</ecNumber>
    </submittedName>
</protein>
<dbReference type="EMBL" id="JBEPMY010000058">
    <property type="protein sequence ID" value="MET3759385.1"/>
    <property type="molecule type" value="Genomic_DNA"/>
</dbReference>
<dbReference type="InterPro" id="IPR045247">
    <property type="entry name" value="Oye-like"/>
</dbReference>
<dbReference type="GO" id="GO:0016491">
    <property type="term" value="F:oxidoreductase activity"/>
    <property type="evidence" value="ECO:0007669"/>
    <property type="project" value="UniProtKB-KW"/>
</dbReference>
<keyword evidence="2" id="KW-0560">Oxidoreductase</keyword>
<evidence type="ECO:0000259" key="1">
    <source>
        <dbReference type="Pfam" id="PF00724"/>
    </source>
</evidence>
<sequence>MIADLFNTFQLSDLPLSNRMVMAPMTRNRADGDGNVTPIMVSHYQQRASAGLIIAESTTVSPEAVGYPFTPGLFTDTHVSSWLRLTNAVHSSGGRIFVQLQHCGRVSHPSLQPEEASPVAPSPVRPAGKAVTYAGMQDFVRPRELMLAEIPDLVAQFRHAAALAKRAGFDGVEIHGANGYLIDQFLRDGSNRRGDAYGGIVGNRMRLLHEILDAVGEVWPVGRIGVRLTPENSFNDMVDSDPQAHFEYIIRELGARGLAYVHVLQGDMSTKSSVVDYRALRACFAGTYIANNGYDLARAKQAIANGEADLVAFGLPFLANPDLVRRYRQGLPLNTADPATFYGGGDAGYTDYPFFTGEEELCWNLGDEVDQAALCGFDSMTSIPSWNLAPA</sequence>
<feature type="domain" description="NADH:flavin oxidoreductase/NADH oxidase N-terminal" evidence="1">
    <location>
        <begin position="4"/>
        <end position="334"/>
    </location>
</feature>
<feature type="non-terminal residue" evidence="2">
    <location>
        <position position="391"/>
    </location>
</feature>
<comment type="caution">
    <text evidence="2">The sequence shown here is derived from an EMBL/GenBank/DDBJ whole genome shotgun (WGS) entry which is preliminary data.</text>
</comment>
<evidence type="ECO:0000313" key="3">
    <source>
        <dbReference type="Proteomes" id="UP001549077"/>
    </source>
</evidence>
<keyword evidence="3" id="KW-1185">Reference proteome</keyword>
<dbReference type="EC" id="1.-.-.-" evidence="2"/>
<dbReference type="InterPro" id="IPR013785">
    <property type="entry name" value="Aldolase_TIM"/>
</dbReference>
<evidence type="ECO:0000313" key="2">
    <source>
        <dbReference type="EMBL" id="MET3759385.1"/>
    </source>
</evidence>
<dbReference type="PANTHER" id="PTHR22893">
    <property type="entry name" value="NADH OXIDOREDUCTASE-RELATED"/>
    <property type="match status" value="1"/>
</dbReference>
<organism evidence="2 3">
    <name type="scientific">Rhizobium binae</name>
    <dbReference type="NCBI Taxonomy" id="1138190"/>
    <lineage>
        <taxon>Bacteria</taxon>
        <taxon>Pseudomonadati</taxon>
        <taxon>Pseudomonadota</taxon>
        <taxon>Alphaproteobacteria</taxon>
        <taxon>Hyphomicrobiales</taxon>
        <taxon>Rhizobiaceae</taxon>
        <taxon>Rhizobium/Agrobacterium group</taxon>
        <taxon>Rhizobium</taxon>
    </lineage>
</organism>